<reference evidence="2 3" key="1">
    <citation type="journal article" date="2009" name="Stand. Genomic Sci.">
        <title>Complete genome sequence of Sanguibacter keddieii type strain (ST-74).</title>
        <authorList>
            <person name="Ivanova N."/>
            <person name="Sikorski J."/>
            <person name="Sims D."/>
            <person name="Brettin T."/>
            <person name="Detter J.C."/>
            <person name="Han C."/>
            <person name="Lapidus A."/>
            <person name="Copeland A."/>
            <person name="Glavina Del Rio T."/>
            <person name="Nolan M."/>
            <person name="Chen F."/>
            <person name="Lucas S."/>
            <person name="Tice H."/>
            <person name="Cheng J.F."/>
            <person name="Bruce D."/>
            <person name="Goodwin L."/>
            <person name="Pitluck S."/>
            <person name="Pati A."/>
            <person name="Mavromatis K."/>
            <person name="Chen A."/>
            <person name="Palaniappan K."/>
            <person name="D'haeseleer P."/>
            <person name="Chain P."/>
            <person name="Bristow J."/>
            <person name="Eisen J.A."/>
            <person name="Markowitz V."/>
            <person name="Hugenholtz P."/>
            <person name="Goker M."/>
            <person name="Pukall R."/>
            <person name="Klenk H.P."/>
            <person name="Kyrpides N.C."/>
        </authorList>
    </citation>
    <scope>NUCLEOTIDE SEQUENCE [LARGE SCALE GENOMIC DNA]</scope>
    <source>
        <strain evidence="3">ATCC 51767 / DSM 10542 / NCFB 3025 / ST-74</strain>
    </source>
</reference>
<feature type="region of interest" description="Disordered" evidence="1">
    <location>
        <begin position="1"/>
        <end position="127"/>
    </location>
</feature>
<name>D1BG65_SANKS</name>
<evidence type="ECO:0000313" key="2">
    <source>
        <dbReference type="EMBL" id="ACZ23582.1"/>
    </source>
</evidence>
<evidence type="ECO:0008006" key="4">
    <source>
        <dbReference type="Google" id="ProtNLM"/>
    </source>
</evidence>
<feature type="region of interest" description="Disordered" evidence="1">
    <location>
        <begin position="167"/>
        <end position="192"/>
    </location>
</feature>
<accession>D1BG65</accession>
<evidence type="ECO:0000313" key="3">
    <source>
        <dbReference type="Proteomes" id="UP000000322"/>
    </source>
</evidence>
<evidence type="ECO:0000256" key="1">
    <source>
        <dbReference type="SAM" id="MobiDB-lite"/>
    </source>
</evidence>
<dbReference type="EMBL" id="CP001819">
    <property type="protein sequence ID" value="ACZ23582.1"/>
    <property type="molecule type" value="Genomic_DNA"/>
</dbReference>
<dbReference type="eggNOG" id="ENOG5030I7M">
    <property type="taxonomic scope" value="Bacteria"/>
</dbReference>
<proteinExistence type="predicted"/>
<sequence length="326" mass="32579">MSMVSKLARMAQKKLAQQGSGSSTSGSGQTDWKALVRTASDAITGDGKNGRPGQGGTGATGGYGGQRGPSSGGGQRGSDSQRGYDVQGGYDRRGGHAPTSAGPARPGSHDAPQQTRRAPSGSQTDRAAVARYDYLLQTADPHQVEQVHREAFERLTPAQRSLVEARMQEELPQGERPRSSSPDDLARAAARTEAREPGLLKGLLARVGTRDPRGGGSSGGLGRGAAVGGAAAAGLAAGGLLTVVAGGAVLSSVAGPLLEQAVGAGVDFEAIAGGVDLEGIASGFDITGGVDELANGAGEAVSGFGEQIKDLGSGFGIPGLDDLLGR</sequence>
<feature type="compositionally biased region" description="Low complexity" evidence="1">
    <location>
        <begin position="17"/>
        <end position="30"/>
    </location>
</feature>
<dbReference type="STRING" id="446469.Sked_36960"/>
<dbReference type="AlphaFoldDB" id="D1BG65"/>
<dbReference type="RefSeq" id="WP_012868650.1">
    <property type="nucleotide sequence ID" value="NC_013521.1"/>
</dbReference>
<organism evidence="2 3">
    <name type="scientific">Sanguibacter keddieii (strain ATCC 51767 / DSM 10542 / NCFB 3025 / ST-74)</name>
    <dbReference type="NCBI Taxonomy" id="446469"/>
    <lineage>
        <taxon>Bacteria</taxon>
        <taxon>Bacillati</taxon>
        <taxon>Actinomycetota</taxon>
        <taxon>Actinomycetes</taxon>
        <taxon>Micrococcales</taxon>
        <taxon>Sanguibacteraceae</taxon>
        <taxon>Sanguibacter</taxon>
    </lineage>
</organism>
<dbReference type="OrthoDB" id="5520269at2"/>
<dbReference type="HOGENOM" id="CLU_902589_0_0_11"/>
<feature type="compositionally biased region" description="Polar residues" evidence="1">
    <location>
        <begin position="111"/>
        <end position="125"/>
    </location>
</feature>
<gene>
    <name evidence="2" type="ordered locus">Sked_36960</name>
</gene>
<dbReference type="Proteomes" id="UP000000322">
    <property type="component" value="Chromosome"/>
</dbReference>
<feature type="compositionally biased region" description="Basic and acidic residues" evidence="1">
    <location>
        <begin position="167"/>
        <end position="178"/>
    </location>
</feature>
<keyword evidence="3" id="KW-1185">Reference proteome</keyword>
<protein>
    <recommendedName>
        <fullName evidence="4">Cation-transporting ATPase</fullName>
    </recommendedName>
</protein>
<feature type="compositionally biased region" description="Gly residues" evidence="1">
    <location>
        <begin position="50"/>
        <end position="76"/>
    </location>
</feature>
<dbReference type="KEGG" id="ske:Sked_36960"/>